<protein>
    <recommendedName>
        <fullName evidence="4">Secreted protein</fullName>
    </recommendedName>
</protein>
<dbReference type="InParanoid" id="A0A3N4KRZ6"/>
<reference evidence="2 3" key="1">
    <citation type="journal article" date="2018" name="Nat. Ecol. Evol.">
        <title>Pezizomycetes genomes reveal the molecular basis of ectomycorrhizal truffle lifestyle.</title>
        <authorList>
            <person name="Murat C."/>
            <person name="Payen T."/>
            <person name="Noel B."/>
            <person name="Kuo A."/>
            <person name="Morin E."/>
            <person name="Chen J."/>
            <person name="Kohler A."/>
            <person name="Krizsan K."/>
            <person name="Balestrini R."/>
            <person name="Da Silva C."/>
            <person name="Montanini B."/>
            <person name="Hainaut M."/>
            <person name="Levati E."/>
            <person name="Barry K.W."/>
            <person name="Belfiori B."/>
            <person name="Cichocki N."/>
            <person name="Clum A."/>
            <person name="Dockter R.B."/>
            <person name="Fauchery L."/>
            <person name="Guy J."/>
            <person name="Iotti M."/>
            <person name="Le Tacon F."/>
            <person name="Lindquist E.A."/>
            <person name="Lipzen A."/>
            <person name="Malagnac F."/>
            <person name="Mello A."/>
            <person name="Molinier V."/>
            <person name="Miyauchi S."/>
            <person name="Poulain J."/>
            <person name="Riccioni C."/>
            <person name="Rubini A."/>
            <person name="Sitrit Y."/>
            <person name="Splivallo R."/>
            <person name="Traeger S."/>
            <person name="Wang M."/>
            <person name="Zifcakova L."/>
            <person name="Wipf D."/>
            <person name="Zambonelli A."/>
            <person name="Paolocci F."/>
            <person name="Nowrousian M."/>
            <person name="Ottonello S."/>
            <person name="Baldrian P."/>
            <person name="Spatafora J.W."/>
            <person name="Henrissat B."/>
            <person name="Nagy L.G."/>
            <person name="Aury J.M."/>
            <person name="Wincker P."/>
            <person name="Grigoriev I.V."/>
            <person name="Bonfante P."/>
            <person name="Martin F.M."/>
        </authorList>
    </citation>
    <scope>NUCLEOTIDE SEQUENCE [LARGE SCALE GENOMIC DNA]</scope>
    <source>
        <strain evidence="2 3">CCBAS932</strain>
    </source>
</reference>
<feature type="non-terminal residue" evidence="2">
    <location>
        <position position="83"/>
    </location>
</feature>
<dbReference type="Proteomes" id="UP000277580">
    <property type="component" value="Unassembled WGS sequence"/>
</dbReference>
<gene>
    <name evidence="2" type="ORF">P167DRAFT_535039</name>
</gene>
<sequence length="83" mass="9139">MCLFSATFSALLLAAQFLNLGLSWVWSNLIRIQLCDIDCCTWGHKAGGVAGMCGTPEHVREREDKLHIAGYLCLLAEVFGRVP</sequence>
<evidence type="ECO:0008006" key="4">
    <source>
        <dbReference type="Google" id="ProtNLM"/>
    </source>
</evidence>
<proteinExistence type="predicted"/>
<evidence type="ECO:0000313" key="2">
    <source>
        <dbReference type="EMBL" id="RPB13333.1"/>
    </source>
</evidence>
<feature type="signal peptide" evidence="1">
    <location>
        <begin position="1"/>
        <end position="27"/>
    </location>
</feature>
<keyword evidence="1" id="KW-0732">Signal</keyword>
<dbReference type="EMBL" id="ML119123">
    <property type="protein sequence ID" value="RPB13333.1"/>
    <property type="molecule type" value="Genomic_DNA"/>
</dbReference>
<evidence type="ECO:0000313" key="3">
    <source>
        <dbReference type="Proteomes" id="UP000277580"/>
    </source>
</evidence>
<accession>A0A3N4KRZ6</accession>
<evidence type="ECO:0000256" key="1">
    <source>
        <dbReference type="SAM" id="SignalP"/>
    </source>
</evidence>
<keyword evidence="3" id="KW-1185">Reference proteome</keyword>
<dbReference type="AlphaFoldDB" id="A0A3N4KRZ6"/>
<name>A0A3N4KRZ6_9PEZI</name>
<feature type="chain" id="PRO_5017993138" description="Secreted protein" evidence="1">
    <location>
        <begin position="28"/>
        <end position="83"/>
    </location>
</feature>
<organism evidence="2 3">
    <name type="scientific">Morchella conica CCBAS932</name>
    <dbReference type="NCBI Taxonomy" id="1392247"/>
    <lineage>
        <taxon>Eukaryota</taxon>
        <taxon>Fungi</taxon>
        <taxon>Dikarya</taxon>
        <taxon>Ascomycota</taxon>
        <taxon>Pezizomycotina</taxon>
        <taxon>Pezizomycetes</taxon>
        <taxon>Pezizales</taxon>
        <taxon>Morchellaceae</taxon>
        <taxon>Morchella</taxon>
    </lineage>
</organism>